<reference evidence="1" key="2">
    <citation type="submission" date="2021-04" db="EMBL/GenBank/DDBJ databases">
        <authorList>
            <person name="Gilroy R."/>
        </authorList>
    </citation>
    <scope>NUCLEOTIDE SEQUENCE</scope>
    <source>
        <strain evidence="1">ChiHjej13B12-24818</strain>
    </source>
</reference>
<comment type="caution">
    <text evidence="1">The sequence shown here is derived from an EMBL/GenBank/DDBJ whole genome shotgun (WGS) entry which is preliminary data.</text>
</comment>
<dbReference type="InterPro" id="IPR017850">
    <property type="entry name" value="Alkaline_phosphatase_core_sf"/>
</dbReference>
<dbReference type="EMBL" id="DWZH01000038">
    <property type="protein sequence ID" value="HJB09998.1"/>
    <property type="molecule type" value="Genomic_DNA"/>
</dbReference>
<dbReference type="Gene3D" id="3.40.720.10">
    <property type="entry name" value="Alkaline Phosphatase, subunit A"/>
    <property type="match status" value="2"/>
</dbReference>
<proteinExistence type="predicted"/>
<dbReference type="InterPro" id="IPR002591">
    <property type="entry name" value="Phosphodiest/P_Trfase"/>
</dbReference>
<gene>
    <name evidence="1" type="ORF">H9786_05635</name>
</gene>
<reference evidence="1" key="1">
    <citation type="journal article" date="2021" name="PeerJ">
        <title>Extensive microbial diversity within the chicken gut microbiome revealed by metagenomics and culture.</title>
        <authorList>
            <person name="Gilroy R."/>
            <person name="Ravi A."/>
            <person name="Getino M."/>
            <person name="Pursley I."/>
            <person name="Horton D.L."/>
            <person name="Alikhan N.F."/>
            <person name="Baker D."/>
            <person name="Gharbi K."/>
            <person name="Hall N."/>
            <person name="Watson M."/>
            <person name="Adriaenssens E.M."/>
            <person name="Foster-Nyarko E."/>
            <person name="Jarju S."/>
            <person name="Secka A."/>
            <person name="Antonio M."/>
            <person name="Oren A."/>
            <person name="Chaudhuri R.R."/>
            <person name="La Ragione R."/>
            <person name="Hildebrand F."/>
            <person name="Pallen M.J."/>
        </authorList>
    </citation>
    <scope>NUCLEOTIDE SEQUENCE</scope>
    <source>
        <strain evidence="1">ChiHjej13B12-24818</strain>
    </source>
</reference>
<dbReference type="Proteomes" id="UP000823823">
    <property type="component" value="Unassembled WGS sequence"/>
</dbReference>
<protein>
    <submittedName>
        <fullName evidence="1">Alkaline phosphatase family protein</fullName>
    </submittedName>
</protein>
<dbReference type="PANTHER" id="PTHR10151">
    <property type="entry name" value="ECTONUCLEOTIDE PYROPHOSPHATASE/PHOSPHODIESTERASE"/>
    <property type="match status" value="1"/>
</dbReference>
<dbReference type="Pfam" id="PF01663">
    <property type="entry name" value="Phosphodiest"/>
    <property type="match status" value="2"/>
</dbReference>
<dbReference type="SUPFAM" id="SSF53649">
    <property type="entry name" value="Alkaline phosphatase-like"/>
    <property type="match status" value="1"/>
</dbReference>
<accession>A0A9D2RNN3</accession>
<dbReference type="PANTHER" id="PTHR10151:SF120">
    <property type="entry name" value="BIS(5'-ADENOSYL)-TRIPHOSPHATASE"/>
    <property type="match status" value="1"/>
</dbReference>
<evidence type="ECO:0000313" key="2">
    <source>
        <dbReference type="Proteomes" id="UP000823823"/>
    </source>
</evidence>
<dbReference type="AlphaFoldDB" id="A0A9D2RNN3"/>
<name>A0A9D2RNN3_9MICO</name>
<sequence>MTDMAMDVADGGRGPDHPRPKVLIVGWDGVRDDTARRLSPSTLSGLAEHGRWWSTTLPGIDVAPTVTAVGWATILTGVWPDAHGVMGNEEELNRLHRYPELLTTAFCARPDLHTYGAASALIFGTEFGPGPLFGPGVGTIDWVDRRAYPGKFTETDPIIVEAAEHHLRVNDPDLAFVYLGETDQIAHEHGVGAEYEAAVLRQDQRLGRLLSALSNRPTWSSEQWLVIVTTDHGHLDEGGHGGGSWEERQSFVVAAMVGGCSPTRTADSWAESAENIDIAPTALSHLGVPPAERHGGKDLCT</sequence>
<dbReference type="GO" id="GO:0016787">
    <property type="term" value="F:hydrolase activity"/>
    <property type="evidence" value="ECO:0007669"/>
    <property type="project" value="UniProtKB-ARBA"/>
</dbReference>
<evidence type="ECO:0000313" key="1">
    <source>
        <dbReference type="EMBL" id="HJB09998.1"/>
    </source>
</evidence>
<organism evidence="1 2">
    <name type="scientific">Candidatus Brachybacterium merdavium</name>
    <dbReference type="NCBI Taxonomy" id="2838513"/>
    <lineage>
        <taxon>Bacteria</taxon>
        <taxon>Bacillati</taxon>
        <taxon>Actinomycetota</taxon>
        <taxon>Actinomycetes</taxon>
        <taxon>Micrococcales</taxon>
        <taxon>Dermabacteraceae</taxon>
        <taxon>Brachybacterium</taxon>
    </lineage>
</organism>